<organism evidence="2 3">
    <name type="scientific">Flemingia macrophylla</name>
    <dbReference type="NCBI Taxonomy" id="520843"/>
    <lineage>
        <taxon>Eukaryota</taxon>
        <taxon>Viridiplantae</taxon>
        <taxon>Streptophyta</taxon>
        <taxon>Embryophyta</taxon>
        <taxon>Tracheophyta</taxon>
        <taxon>Spermatophyta</taxon>
        <taxon>Magnoliopsida</taxon>
        <taxon>eudicotyledons</taxon>
        <taxon>Gunneridae</taxon>
        <taxon>Pentapetalae</taxon>
        <taxon>rosids</taxon>
        <taxon>fabids</taxon>
        <taxon>Fabales</taxon>
        <taxon>Fabaceae</taxon>
        <taxon>Papilionoideae</taxon>
        <taxon>50 kb inversion clade</taxon>
        <taxon>NPAAA clade</taxon>
        <taxon>indigoferoid/millettioid clade</taxon>
        <taxon>Phaseoleae</taxon>
        <taxon>Flemingia</taxon>
    </lineage>
</organism>
<dbReference type="AlphaFoldDB" id="A0ABD1MTF8"/>
<dbReference type="PANTHER" id="PTHR48258:SF9">
    <property type="entry name" value="OS01G0348150 PROTEIN"/>
    <property type="match status" value="1"/>
</dbReference>
<gene>
    <name evidence="2" type="ORF">Fmac_013550</name>
</gene>
<dbReference type="InterPro" id="IPR025312">
    <property type="entry name" value="DUF4216"/>
</dbReference>
<protein>
    <recommendedName>
        <fullName evidence="1">DUF4216 domain-containing protein</fullName>
    </recommendedName>
</protein>
<dbReference type="PANTHER" id="PTHR48258">
    <property type="entry name" value="DUF4218 DOMAIN-CONTAINING PROTEIN-RELATED"/>
    <property type="match status" value="1"/>
</dbReference>
<evidence type="ECO:0000259" key="1">
    <source>
        <dbReference type="Pfam" id="PF13952"/>
    </source>
</evidence>
<dbReference type="Proteomes" id="UP001603857">
    <property type="component" value="Unassembled WGS sequence"/>
</dbReference>
<feature type="domain" description="DUF4216" evidence="1">
    <location>
        <begin position="135"/>
        <end position="203"/>
    </location>
</feature>
<dbReference type="Pfam" id="PF13952">
    <property type="entry name" value="DUF4216"/>
    <property type="match status" value="1"/>
</dbReference>
<evidence type="ECO:0000313" key="2">
    <source>
        <dbReference type="EMBL" id="KAL2339104.1"/>
    </source>
</evidence>
<keyword evidence="3" id="KW-1185">Reference proteome</keyword>
<accession>A0ABD1MTF8</accession>
<proteinExistence type="predicted"/>
<comment type="caution">
    <text evidence="2">The sequence shown here is derived from an EMBL/GenBank/DDBJ whole genome shotgun (WGS) entry which is preliminary data.</text>
</comment>
<dbReference type="EMBL" id="JBGMDY010000004">
    <property type="protein sequence ID" value="KAL2339104.1"/>
    <property type="molecule type" value="Genomic_DNA"/>
</dbReference>
<sequence length="258" mass="29898">MLAHFYILNNTDIVLPYIIAQKEFVKRNNPRMSEKWMLNEHNKNFMQWFQNKVGTNTGVLETLQRLALGPNFDVFTFSAYDINNYTFYTKTQDDKSTMQNSGVMIVAESEHFATRHDKNLVTASMSYFGVIEDIWEVDYGPFKVPVFKCKWVDINNGVKVDENDFTMVDLNRIGHRDEPFIMASQVKQVFYVTDAVDNIWSMVIHGTSNHLNVEEADAMQTPSLPNASQSFHDVFDVDYVHAVRDDHEEGIWDNTTLN</sequence>
<evidence type="ECO:0000313" key="3">
    <source>
        <dbReference type="Proteomes" id="UP001603857"/>
    </source>
</evidence>
<reference evidence="2 3" key="1">
    <citation type="submission" date="2024-08" db="EMBL/GenBank/DDBJ databases">
        <title>Insights into the chromosomal genome structure of Flemingia macrophylla.</title>
        <authorList>
            <person name="Ding Y."/>
            <person name="Zhao Y."/>
            <person name="Bi W."/>
            <person name="Wu M."/>
            <person name="Zhao G."/>
            <person name="Gong Y."/>
            <person name="Li W."/>
            <person name="Zhang P."/>
        </authorList>
    </citation>
    <scope>NUCLEOTIDE SEQUENCE [LARGE SCALE GENOMIC DNA]</scope>
    <source>
        <strain evidence="2">DYQJB</strain>
        <tissue evidence="2">Leaf</tissue>
    </source>
</reference>
<name>A0ABD1MTF8_9FABA</name>